<organism evidence="4 5">
    <name type="scientific">Peronospora belbahrii</name>
    <dbReference type="NCBI Taxonomy" id="622444"/>
    <lineage>
        <taxon>Eukaryota</taxon>
        <taxon>Sar</taxon>
        <taxon>Stramenopiles</taxon>
        <taxon>Oomycota</taxon>
        <taxon>Peronosporomycetes</taxon>
        <taxon>Peronosporales</taxon>
        <taxon>Peronosporaceae</taxon>
        <taxon>Peronospora</taxon>
    </lineage>
</organism>
<name>A0ABN8D6E6_9STRA</name>
<dbReference type="EMBL" id="CAKLCB010000309">
    <property type="protein sequence ID" value="CAH0519686.1"/>
    <property type="molecule type" value="Genomic_DNA"/>
</dbReference>
<dbReference type="Pfam" id="PF19055">
    <property type="entry name" value="ABC2_membrane_7"/>
    <property type="match status" value="1"/>
</dbReference>
<evidence type="ECO:0000256" key="2">
    <source>
        <dbReference type="ARBA" id="ARBA00023136"/>
    </source>
</evidence>
<accession>A0ABN8D6E6</accession>
<gene>
    <name evidence="4" type="ORF">PBS001_LOCUS6205</name>
</gene>
<evidence type="ECO:0000313" key="5">
    <source>
        <dbReference type="Proteomes" id="UP001158986"/>
    </source>
</evidence>
<dbReference type="PANTHER" id="PTHR19241">
    <property type="entry name" value="ATP-BINDING CASSETTE TRANSPORTER"/>
    <property type="match status" value="1"/>
</dbReference>
<keyword evidence="1" id="KW-0813">Transport</keyword>
<comment type="caution">
    <text evidence="4">The sequence shown here is derived from an EMBL/GenBank/DDBJ whole genome shotgun (WGS) entry which is preliminary data.</text>
</comment>
<keyword evidence="2" id="KW-0472">Membrane</keyword>
<feature type="domain" description="ABC transporter family G" evidence="3">
    <location>
        <begin position="43"/>
        <end position="96"/>
    </location>
</feature>
<proteinExistence type="predicted"/>
<evidence type="ECO:0000313" key="4">
    <source>
        <dbReference type="EMBL" id="CAH0519686.1"/>
    </source>
</evidence>
<sequence length="99" mass="10872">MSFVALMDAISTGLDSAATYDTIRTQRSIAHTLNKMVVSALLRPSPKIFFLFDNAMILNAGELMYHGPSSKVEKHFKSLGFKCPSECGPADYLLDLGTR</sequence>
<dbReference type="InterPro" id="IPR043926">
    <property type="entry name" value="ABCG_dom"/>
</dbReference>
<dbReference type="Proteomes" id="UP001158986">
    <property type="component" value="Unassembled WGS sequence"/>
</dbReference>
<evidence type="ECO:0000256" key="1">
    <source>
        <dbReference type="ARBA" id="ARBA00022448"/>
    </source>
</evidence>
<reference evidence="4 5" key="1">
    <citation type="submission" date="2021-11" db="EMBL/GenBank/DDBJ databases">
        <authorList>
            <person name="Islam A."/>
            <person name="Islam S."/>
            <person name="Flora M.S."/>
            <person name="Rahman M."/>
            <person name="Ziaur R.M."/>
            <person name="Epstein J.H."/>
            <person name="Hassan M."/>
            <person name="Klassen M."/>
            <person name="Woodard K."/>
            <person name="Webb A."/>
            <person name="Webby R.J."/>
            <person name="El Zowalaty M.E."/>
        </authorList>
    </citation>
    <scope>NUCLEOTIDE SEQUENCE [LARGE SCALE GENOMIC DNA]</scope>
    <source>
        <strain evidence="4">Pbs1</strain>
    </source>
</reference>
<keyword evidence="5" id="KW-1185">Reference proteome</keyword>
<protein>
    <recommendedName>
        <fullName evidence="3">ABC transporter family G domain-containing protein</fullName>
    </recommendedName>
</protein>
<evidence type="ECO:0000259" key="3">
    <source>
        <dbReference type="Pfam" id="PF19055"/>
    </source>
</evidence>